<dbReference type="PROSITE" id="PS51712">
    <property type="entry name" value="G_ENGA"/>
    <property type="match status" value="2"/>
</dbReference>
<feature type="domain" description="EngA-type G" evidence="12">
    <location>
        <begin position="206"/>
        <end position="379"/>
    </location>
</feature>
<dbReference type="GO" id="GO:0005525">
    <property type="term" value="F:GTP binding"/>
    <property type="evidence" value="ECO:0007669"/>
    <property type="project" value="UniProtKB-UniRule"/>
</dbReference>
<evidence type="ECO:0000256" key="8">
    <source>
        <dbReference type="ARBA" id="ARBA00053470"/>
    </source>
</evidence>
<dbReference type="InterPro" id="IPR032859">
    <property type="entry name" value="KH_dom-like"/>
</dbReference>
<evidence type="ECO:0000256" key="3">
    <source>
        <dbReference type="ARBA" id="ARBA00022517"/>
    </source>
</evidence>
<dbReference type="Pfam" id="PF14714">
    <property type="entry name" value="KH_dom-like"/>
    <property type="match status" value="1"/>
</dbReference>
<comment type="similarity">
    <text evidence="1 9 10 11">Belongs to the TRAFAC class TrmE-Era-EngA-EngB-Septin-like GTPase superfamily. EngA (Der) GTPase family.</text>
</comment>
<evidence type="ECO:0000256" key="7">
    <source>
        <dbReference type="ARBA" id="ARBA00032345"/>
    </source>
</evidence>
<reference evidence="13 14" key="1">
    <citation type="submission" date="2018-12" db="EMBL/GenBank/DDBJ databases">
        <authorList>
            <consortium name="Pathogen Informatics"/>
        </authorList>
    </citation>
    <scope>NUCLEOTIDE SEQUENCE [LARGE SCALE GENOMIC DNA]</scope>
    <source>
        <strain evidence="13 14">NCTC10485</strain>
    </source>
</reference>
<dbReference type="SUPFAM" id="SSF52540">
    <property type="entry name" value="P-loop containing nucleoside triphosphate hydrolases"/>
    <property type="match status" value="2"/>
</dbReference>
<dbReference type="OrthoDB" id="9805918at2"/>
<dbReference type="Pfam" id="PF01926">
    <property type="entry name" value="MMR_HSR1"/>
    <property type="match status" value="2"/>
</dbReference>
<feature type="binding site" evidence="9">
    <location>
        <begin position="259"/>
        <end position="263"/>
    </location>
    <ligand>
        <name>GTP</name>
        <dbReference type="ChEBI" id="CHEBI:37565"/>
        <label>2</label>
    </ligand>
</feature>
<dbReference type="NCBIfam" id="NF002828">
    <property type="entry name" value="PRK03003.1"/>
    <property type="match status" value="1"/>
</dbReference>
<sequence>MTSEDGTWSDESDWEIDGSEYAEELEEFTAPPPVIAVVGRPNVGKSTLVNRILGRREAVVQDLPGVTRDRVSYDALWAGRRIVVQDTGGWEPDAKGLQQLVAEQATVAMQTADAIILVVDAVVGATSGDEAAARNLRRSGKPVFLAANKVDGEKQEPEAAALWSLGLGEPHPISAMHGRGVADLLDAVVEKLPAVSEVGPKTGGPRRVALVGKPNVGKSSLLNRLAGGQRSVVHDVAGTTVDPVDSMIELGGKTWRFVDTAGLRRKVGQASGHEFYASVRTHGAIDAAEVVIVLIDASVPISEQDQRVLSMVIEAGRALVLAFNKWDLVDEDRRYLLDKEIDRELAQLQWAPRVNISAMTGRAVQKLVPALETSLESWDTRVSTGRLNTFFKEIVAANPPPVRGGKQPRILFATQATARPPTFVLFTTGFLEAGYRRFLERRLRETFGFEGSPIRINVRVREKRARK</sequence>
<gene>
    <name evidence="13" type="primary">engA</name>
    <name evidence="9" type="synonym">der</name>
    <name evidence="13" type="ORF">NCTC10485_02136</name>
</gene>
<dbReference type="NCBIfam" id="TIGR03594">
    <property type="entry name" value="GTPase_EngA"/>
    <property type="match status" value="1"/>
</dbReference>
<keyword evidence="3 9" id="KW-0690">Ribosome biogenesis</keyword>
<evidence type="ECO:0000256" key="4">
    <source>
        <dbReference type="ARBA" id="ARBA00022737"/>
    </source>
</evidence>
<dbReference type="FunFam" id="3.40.50.300:FF:000040">
    <property type="entry name" value="GTPase Der"/>
    <property type="match status" value="1"/>
</dbReference>
<dbReference type="InterPro" id="IPR003593">
    <property type="entry name" value="AAA+_ATPase"/>
</dbReference>
<evidence type="ECO:0000313" key="14">
    <source>
        <dbReference type="Proteomes" id="UP000282551"/>
    </source>
</evidence>
<dbReference type="AlphaFoldDB" id="A0A3S4RMJ5"/>
<dbReference type="EMBL" id="LR134355">
    <property type="protein sequence ID" value="VEG47845.1"/>
    <property type="molecule type" value="Genomic_DNA"/>
</dbReference>
<dbReference type="SMART" id="SM00382">
    <property type="entry name" value="AAA"/>
    <property type="match status" value="2"/>
</dbReference>
<evidence type="ECO:0000313" key="13">
    <source>
        <dbReference type="EMBL" id="VEG47845.1"/>
    </source>
</evidence>
<dbReference type="PANTHER" id="PTHR43834:SF6">
    <property type="entry name" value="GTPASE DER"/>
    <property type="match status" value="1"/>
</dbReference>
<feature type="binding site" evidence="9">
    <location>
        <begin position="39"/>
        <end position="46"/>
    </location>
    <ligand>
        <name>GTP</name>
        <dbReference type="ChEBI" id="CHEBI:37565"/>
        <label>1</label>
    </ligand>
</feature>
<keyword evidence="14" id="KW-1185">Reference proteome</keyword>
<evidence type="ECO:0000256" key="10">
    <source>
        <dbReference type="PROSITE-ProRule" id="PRU01049"/>
    </source>
</evidence>
<evidence type="ECO:0000256" key="11">
    <source>
        <dbReference type="RuleBase" id="RU004481"/>
    </source>
</evidence>
<name>A0A3S4RMJ5_MYCCI</name>
<keyword evidence="4 11" id="KW-0677">Repeat</keyword>
<dbReference type="Gene3D" id="3.40.50.300">
    <property type="entry name" value="P-loop containing nucleotide triphosphate hydrolases"/>
    <property type="match status" value="2"/>
</dbReference>
<dbReference type="GO" id="GO:0043022">
    <property type="term" value="F:ribosome binding"/>
    <property type="evidence" value="ECO:0007669"/>
    <property type="project" value="TreeGrafter"/>
</dbReference>
<protein>
    <recommendedName>
        <fullName evidence="2 9">GTPase Der</fullName>
    </recommendedName>
    <alternativeName>
        <fullName evidence="7 9">GTP-binding protein EngA</fullName>
    </alternativeName>
</protein>
<evidence type="ECO:0000256" key="9">
    <source>
        <dbReference type="HAMAP-Rule" id="MF_00195"/>
    </source>
</evidence>
<evidence type="ECO:0000256" key="5">
    <source>
        <dbReference type="ARBA" id="ARBA00022741"/>
    </source>
</evidence>
<dbReference type="CDD" id="cd01894">
    <property type="entry name" value="EngA1"/>
    <property type="match status" value="1"/>
</dbReference>
<keyword evidence="5 9" id="KW-0547">Nucleotide-binding</keyword>
<dbReference type="FunFam" id="3.30.300.20:FF:000004">
    <property type="entry name" value="GTPase Der"/>
    <property type="match status" value="1"/>
</dbReference>
<dbReference type="Gene3D" id="3.30.300.20">
    <property type="match status" value="1"/>
</dbReference>
<dbReference type="FunFam" id="3.40.50.300:FF:000057">
    <property type="entry name" value="GTPase Der"/>
    <property type="match status" value="1"/>
</dbReference>
<proteinExistence type="inferred from homology"/>
<feature type="binding site" evidence="9">
    <location>
        <begin position="324"/>
        <end position="327"/>
    </location>
    <ligand>
        <name>GTP</name>
        <dbReference type="ChEBI" id="CHEBI:37565"/>
        <label>2</label>
    </ligand>
</feature>
<organism evidence="13 14">
    <name type="scientific">Mycolicibacterium chitae</name>
    <name type="common">Mycobacterium chitae</name>
    <dbReference type="NCBI Taxonomy" id="1792"/>
    <lineage>
        <taxon>Bacteria</taxon>
        <taxon>Bacillati</taxon>
        <taxon>Actinomycetota</taxon>
        <taxon>Actinomycetes</taxon>
        <taxon>Mycobacteriales</taxon>
        <taxon>Mycobacteriaceae</taxon>
        <taxon>Mycolicibacterium</taxon>
    </lineage>
</organism>
<dbReference type="InterPro" id="IPR005225">
    <property type="entry name" value="Small_GTP-bd"/>
</dbReference>
<accession>A0A3S4RMJ5</accession>
<dbReference type="PRINTS" id="PR00326">
    <property type="entry name" value="GTP1OBG"/>
</dbReference>
<dbReference type="PIRSF" id="PIRSF006485">
    <property type="entry name" value="GTP-binding_EngA"/>
    <property type="match status" value="1"/>
</dbReference>
<dbReference type="PANTHER" id="PTHR43834">
    <property type="entry name" value="GTPASE DER"/>
    <property type="match status" value="1"/>
</dbReference>
<comment type="function">
    <text evidence="8 9 11">GTPase that plays an essential role in the late steps of ribosome biogenesis.</text>
</comment>
<dbReference type="InterPro" id="IPR031166">
    <property type="entry name" value="G_ENGA"/>
</dbReference>
<dbReference type="HAMAP" id="MF_00195">
    <property type="entry name" value="GTPase_Der"/>
    <property type="match status" value="1"/>
</dbReference>
<dbReference type="GO" id="GO:0042254">
    <property type="term" value="P:ribosome biogenesis"/>
    <property type="evidence" value="ECO:0007669"/>
    <property type="project" value="UniProtKB-KW"/>
</dbReference>
<dbReference type="InterPro" id="IPR027417">
    <property type="entry name" value="P-loop_NTPase"/>
</dbReference>
<feature type="binding site" evidence="9">
    <location>
        <begin position="212"/>
        <end position="219"/>
    </location>
    <ligand>
        <name>GTP</name>
        <dbReference type="ChEBI" id="CHEBI:37565"/>
        <label>2</label>
    </ligand>
</feature>
<feature type="binding site" evidence="9">
    <location>
        <begin position="86"/>
        <end position="90"/>
    </location>
    <ligand>
        <name>GTP</name>
        <dbReference type="ChEBI" id="CHEBI:37565"/>
        <label>1</label>
    </ligand>
</feature>
<feature type="binding site" evidence="9">
    <location>
        <begin position="148"/>
        <end position="151"/>
    </location>
    <ligand>
        <name>GTP</name>
        <dbReference type="ChEBI" id="CHEBI:37565"/>
        <label>1</label>
    </ligand>
</feature>
<evidence type="ECO:0000256" key="6">
    <source>
        <dbReference type="ARBA" id="ARBA00023134"/>
    </source>
</evidence>
<dbReference type="InterPro" id="IPR015946">
    <property type="entry name" value="KH_dom-like_a/b"/>
</dbReference>
<evidence type="ECO:0000256" key="2">
    <source>
        <dbReference type="ARBA" id="ARBA00020953"/>
    </source>
</evidence>
<comment type="subunit">
    <text evidence="9">Associates with the 50S ribosomal subunit.</text>
</comment>
<dbReference type="RefSeq" id="WP_126333723.1">
    <property type="nucleotide sequence ID" value="NZ_AP022604.1"/>
</dbReference>
<feature type="domain" description="EngA-type G" evidence="12">
    <location>
        <begin position="33"/>
        <end position="196"/>
    </location>
</feature>
<dbReference type="NCBIfam" id="TIGR00231">
    <property type="entry name" value="small_GTP"/>
    <property type="match status" value="2"/>
</dbReference>
<dbReference type="Proteomes" id="UP000282551">
    <property type="component" value="Chromosome"/>
</dbReference>
<evidence type="ECO:0000259" key="12">
    <source>
        <dbReference type="PROSITE" id="PS51712"/>
    </source>
</evidence>
<dbReference type="InterPro" id="IPR016484">
    <property type="entry name" value="GTPase_Der"/>
</dbReference>
<dbReference type="CDD" id="cd01895">
    <property type="entry name" value="EngA2"/>
    <property type="match status" value="1"/>
</dbReference>
<keyword evidence="6 9" id="KW-0342">GTP-binding</keyword>
<dbReference type="GO" id="GO:0016740">
    <property type="term" value="F:transferase activity"/>
    <property type="evidence" value="ECO:0007669"/>
    <property type="project" value="UniProtKB-KW"/>
</dbReference>
<dbReference type="InterPro" id="IPR006073">
    <property type="entry name" value="GTP-bd"/>
</dbReference>
<evidence type="ECO:0000256" key="1">
    <source>
        <dbReference type="ARBA" id="ARBA00008279"/>
    </source>
</evidence>
<keyword evidence="13" id="KW-0808">Transferase</keyword>